<feature type="region of interest" description="Disordered" evidence="1">
    <location>
        <begin position="244"/>
        <end position="282"/>
    </location>
</feature>
<feature type="region of interest" description="Disordered" evidence="1">
    <location>
        <begin position="363"/>
        <end position="390"/>
    </location>
</feature>
<dbReference type="GeneID" id="92090522"/>
<dbReference type="Proteomes" id="UP001480595">
    <property type="component" value="Unassembled WGS sequence"/>
</dbReference>
<dbReference type="PANTHER" id="PTHR13384">
    <property type="entry name" value="G PATCH DOMAIN-CONTAINING PROTEIN 1"/>
    <property type="match status" value="1"/>
</dbReference>
<feature type="signal peptide" evidence="2">
    <location>
        <begin position="1"/>
        <end position="34"/>
    </location>
</feature>
<feature type="chain" id="PRO_5047403688" evidence="2">
    <location>
        <begin position="35"/>
        <end position="752"/>
    </location>
</feature>
<evidence type="ECO:0000313" key="4">
    <source>
        <dbReference type="Proteomes" id="UP001480595"/>
    </source>
</evidence>
<dbReference type="EMBL" id="JAQQWL010000006">
    <property type="protein sequence ID" value="KAK8069434.1"/>
    <property type="molecule type" value="Genomic_DNA"/>
</dbReference>
<evidence type="ECO:0000313" key="3">
    <source>
        <dbReference type="EMBL" id="KAK8069434.1"/>
    </source>
</evidence>
<comment type="caution">
    <text evidence="3">The sequence shown here is derived from an EMBL/GenBank/DDBJ whole genome shotgun (WGS) entry which is preliminary data.</text>
</comment>
<reference evidence="3 4" key="1">
    <citation type="submission" date="2023-01" db="EMBL/GenBank/DDBJ databases">
        <title>Analysis of 21 Apiospora genomes using comparative genomics revels a genus with tremendous synthesis potential of carbohydrate active enzymes and secondary metabolites.</title>
        <authorList>
            <person name="Sorensen T."/>
        </authorList>
    </citation>
    <scope>NUCLEOTIDE SEQUENCE [LARGE SCALE GENOMIC DNA]</scope>
    <source>
        <strain evidence="3 4">CBS 135458</strain>
    </source>
</reference>
<protein>
    <submittedName>
        <fullName evidence="3">Uncharacterized protein</fullName>
    </submittedName>
</protein>
<accession>A0ABR1VDZ7</accession>
<dbReference type="PANTHER" id="PTHR13384:SF16">
    <property type="entry name" value="GROWTH REGULATION PROTEIN"/>
    <property type="match status" value="1"/>
</dbReference>
<evidence type="ECO:0000256" key="2">
    <source>
        <dbReference type="SAM" id="SignalP"/>
    </source>
</evidence>
<name>A0ABR1VDZ7_9PEZI</name>
<dbReference type="RefSeq" id="XP_066716728.1">
    <property type="nucleotide sequence ID" value="XM_066857459.1"/>
</dbReference>
<keyword evidence="4" id="KW-1185">Reference proteome</keyword>
<proteinExistence type="predicted"/>
<feature type="region of interest" description="Disordered" evidence="1">
    <location>
        <begin position="306"/>
        <end position="341"/>
    </location>
</feature>
<sequence length="752" mass="81421">MVSGTTRWAWPPIVAILQAAILLVLFSAARPAAAWTIPAYVELGWPRPQREDYLMKAGKARDGYTNSLGSCLNYPVPANVSRIPFPVRGGHLQFDMVNSTGEFSDHYFSVFFYLGHLWGRRRLPQEAQLRALPHAGLPHGAQLHGARRLGREDHDHTSSLLQLTTETSGASRGLFNYFISIGLPSRIHQSSYTTTASLDESSSPAAKLSDLQEDTNGQAVSTGIIAVHPPAGNRDNTNRQEVEEANDIQDLDPNRGRSPPPRYPYPASEASGSTSFSIPHTRPAPPPFFDLYEYASAEDLADDHFESLPSTEKSPAPSTAHSASAAAPAYAPRATSSSVPPHALASAAQASTAYQDVVAETKRSLPPDNKAESSGQKSDDPNEPPPAYTEGYSPLLSFTYLMAAAGGASSIITQVQQGGPPINTIGDVGADETITMDLRGTRFVLSRDELLTLPEFVLLSLFPNGLFPEGHMGGFAEGDAVQVDVSTQKDLPITQATATLTPCTSPSRLVTSPTNASLPRSSTTRNLLSNIDVHFTNLPSQYDPASLQYMLDFFRNVAQSIPNESSPSASPDGGVVPIDSLGGSRDDGSKRAGIIVLREDLDFYAIPPRAEINQAEMIEVKRAAARALLRQDGIFSGLKRSDEPGTTEAHLIEMLTAGGFNHDDRWGHRAGEPNKAVVCSLALARLRSDIRGNDMGNNAVGMAQKLLLFWRKPARRCWWEGVDLEDVEGVDGPLKVWIRRVWTLEMSVIGLR</sequence>
<feature type="compositionally biased region" description="Low complexity" evidence="1">
    <location>
        <begin position="314"/>
        <end position="341"/>
    </location>
</feature>
<feature type="region of interest" description="Disordered" evidence="1">
    <location>
        <begin position="562"/>
        <end position="585"/>
    </location>
</feature>
<gene>
    <name evidence="3" type="ORF">PG994_006050</name>
</gene>
<evidence type="ECO:0000256" key="1">
    <source>
        <dbReference type="SAM" id="MobiDB-lite"/>
    </source>
</evidence>
<organism evidence="3 4">
    <name type="scientific">Apiospora phragmitis</name>
    <dbReference type="NCBI Taxonomy" id="2905665"/>
    <lineage>
        <taxon>Eukaryota</taxon>
        <taxon>Fungi</taxon>
        <taxon>Dikarya</taxon>
        <taxon>Ascomycota</taxon>
        <taxon>Pezizomycotina</taxon>
        <taxon>Sordariomycetes</taxon>
        <taxon>Xylariomycetidae</taxon>
        <taxon>Amphisphaeriales</taxon>
        <taxon>Apiosporaceae</taxon>
        <taxon>Apiospora</taxon>
    </lineage>
</organism>
<keyword evidence="2" id="KW-0732">Signal</keyword>